<dbReference type="Pfam" id="PF00534">
    <property type="entry name" value="Glycos_transf_1"/>
    <property type="match status" value="1"/>
</dbReference>
<dbReference type="EMBL" id="FWFS01000001">
    <property type="protein sequence ID" value="SLN15274.1"/>
    <property type="molecule type" value="Genomic_DNA"/>
</dbReference>
<reference evidence="2 3" key="1">
    <citation type="submission" date="2017-03" db="EMBL/GenBank/DDBJ databases">
        <authorList>
            <person name="Afonso C.L."/>
            <person name="Miller P.J."/>
            <person name="Scott M.A."/>
            <person name="Spackman E."/>
            <person name="Goraichik I."/>
            <person name="Dimitrov K.M."/>
            <person name="Suarez D.L."/>
            <person name="Swayne D.E."/>
        </authorList>
    </citation>
    <scope>NUCLEOTIDE SEQUENCE [LARGE SCALE GENOMIC DNA]</scope>
    <source>
        <strain evidence="2 3">CECT 8620</strain>
    </source>
</reference>
<dbReference type="AlphaFoldDB" id="A0A1Y5REI9"/>
<feature type="domain" description="Glycosyl transferase family 1" evidence="1">
    <location>
        <begin position="331"/>
        <end position="454"/>
    </location>
</feature>
<organism evidence="2 3">
    <name type="scientific">Aquimixticola soesokkakensis</name>
    <dbReference type="NCBI Taxonomy" id="1519096"/>
    <lineage>
        <taxon>Bacteria</taxon>
        <taxon>Pseudomonadati</taxon>
        <taxon>Pseudomonadota</taxon>
        <taxon>Alphaproteobacteria</taxon>
        <taxon>Rhodobacterales</taxon>
        <taxon>Paracoccaceae</taxon>
        <taxon>Aquimixticola</taxon>
    </lineage>
</organism>
<evidence type="ECO:0000313" key="2">
    <source>
        <dbReference type="EMBL" id="SLN15274.1"/>
    </source>
</evidence>
<accession>A0A1Y5REI9</accession>
<keyword evidence="3" id="KW-1185">Reference proteome</keyword>
<proteinExistence type="predicted"/>
<evidence type="ECO:0000313" key="3">
    <source>
        <dbReference type="Proteomes" id="UP000193862"/>
    </source>
</evidence>
<dbReference type="Proteomes" id="UP000193862">
    <property type="component" value="Unassembled WGS sequence"/>
</dbReference>
<evidence type="ECO:0000259" key="1">
    <source>
        <dbReference type="Pfam" id="PF00534"/>
    </source>
</evidence>
<sequence>MSDFRLASPQLESTGLMPSEKKILLDISTSYNFRSLRPVGILRVEHELITAFTKAYGDRLVLGVYDPAKNAYFTFPKDKVESIIFRNEQETGTLMERALTATAKWRSWVRVARFALTAPRRSRQVSGTGDQTHKLRERILADELLRMSNDEFTMLIKGLRALARLRPRLNGRCDQLEQINHRAHHGILQPLDQSLRDLDNQIDPTQIGNYICAGTFWSDTRHIYAYDMRNAHGWRTHYLIYDLIPILWRHVAEPHTRETFPASLHWVLWGVDQIWTISETTSRDLIAHIEEYGYPRPDDSWIKPIYLGCELERKDDPDGLAQNVLARHKLEPGKYVLMVGTQEARKNHEFSYRLWRELCQRHNEVLPLVWVGQPGWAIDHFLQMVSLDVGLPHDAIRILTAISDPELDMLYRNCRFTLYPSLYEGWGLPVVESLNYGKPCVCSTADSIVEAAGTSCEAIPLTQVETWLDRVWALMSDELAYTEALARAAQFKGYRWQDFRTNLIADFDRFEQAMAPRDVTPATIPAAELPSEEKAV</sequence>
<protein>
    <submittedName>
        <fullName evidence="2">Glycosyl transferases group 1</fullName>
    </submittedName>
</protein>
<dbReference type="SUPFAM" id="SSF53756">
    <property type="entry name" value="UDP-Glycosyltransferase/glycogen phosphorylase"/>
    <property type="match status" value="1"/>
</dbReference>
<gene>
    <name evidence="2" type="ORF">AQS8620_00271</name>
</gene>
<name>A0A1Y5REI9_9RHOB</name>
<dbReference type="PANTHER" id="PTHR46401">
    <property type="entry name" value="GLYCOSYLTRANSFERASE WBBK-RELATED"/>
    <property type="match status" value="1"/>
</dbReference>
<dbReference type="PANTHER" id="PTHR46401:SF8">
    <property type="entry name" value="BLL6006 PROTEIN"/>
    <property type="match status" value="1"/>
</dbReference>
<keyword evidence="2" id="KW-0808">Transferase</keyword>
<dbReference type="InterPro" id="IPR001296">
    <property type="entry name" value="Glyco_trans_1"/>
</dbReference>
<dbReference type="GO" id="GO:0016757">
    <property type="term" value="F:glycosyltransferase activity"/>
    <property type="evidence" value="ECO:0007669"/>
    <property type="project" value="InterPro"/>
</dbReference>
<dbReference type="Gene3D" id="3.40.50.2000">
    <property type="entry name" value="Glycogen Phosphorylase B"/>
    <property type="match status" value="1"/>
</dbReference>